<feature type="chain" id="PRO_5033063630" description="DUF4434 domain-containing protein" evidence="1">
    <location>
        <begin position="24"/>
        <end position="320"/>
    </location>
</feature>
<feature type="signal peptide" evidence="1">
    <location>
        <begin position="1"/>
        <end position="23"/>
    </location>
</feature>
<evidence type="ECO:0000256" key="1">
    <source>
        <dbReference type="SAM" id="SignalP"/>
    </source>
</evidence>
<protein>
    <recommendedName>
        <fullName evidence="2">DUF4434 domain-containing protein</fullName>
    </recommendedName>
</protein>
<dbReference type="Pfam" id="PF14488">
    <property type="entry name" value="DUF4434"/>
    <property type="match status" value="1"/>
</dbReference>
<evidence type="ECO:0000313" key="3">
    <source>
        <dbReference type="EMBL" id="MBB6183961.1"/>
    </source>
</evidence>
<dbReference type="PROSITE" id="PS51257">
    <property type="entry name" value="PROKAR_LIPOPROTEIN"/>
    <property type="match status" value="1"/>
</dbReference>
<dbReference type="AlphaFoldDB" id="A0A841KMT3"/>
<organism evidence="3 4">
    <name type="scientific">Oleiagrimonas soli</name>
    <dbReference type="NCBI Taxonomy" id="1543381"/>
    <lineage>
        <taxon>Bacteria</taxon>
        <taxon>Pseudomonadati</taxon>
        <taxon>Pseudomonadota</taxon>
        <taxon>Gammaproteobacteria</taxon>
        <taxon>Lysobacterales</taxon>
        <taxon>Rhodanobacteraceae</taxon>
        <taxon>Oleiagrimonas</taxon>
    </lineage>
</organism>
<feature type="domain" description="DUF4434" evidence="2">
    <location>
        <begin position="29"/>
        <end position="293"/>
    </location>
</feature>
<comment type="caution">
    <text evidence="3">The sequence shown here is derived from an EMBL/GenBank/DDBJ whole genome shotgun (WGS) entry which is preliminary data.</text>
</comment>
<reference evidence="3 4" key="1">
    <citation type="submission" date="2020-08" db="EMBL/GenBank/DDBJ databases">
        <title>Genomic Encyclopedia of Type Strains, Phase IV (KMG-IV): sequencing the most valuable type-strain genomes for metagenomic binning, comparative biology and taxonomic classification.</title>
        <authorList>
            <person name="Goeker M."/>
        </authorList>
    </citation>
    <scope>NUCLEOTIDE SEQUENCE [LARGE SCALE GENOMIC DNA]</scope>
    <source>
        <strain evidence="3 4">DSM 107085</strain>
    </source>
</reference>
<dbReference type="OrthoDB" id="7344472at2"/>
<dbReference type="RefSeq" id="WP_052394694.1">
    <property type="nucleotide sequence ID" value="NZ_JACHET010000001.1"/>
</dbReference>
<proteinExistence type="predicted"/>
<dbReference type="Proteomes" id="UP000560000">
    <property type="component" value="Unassembled WGS sequence"/>
</dbReference>
<name>A0A841KMT3_9GAMM</name>
<keyword evidence="1" id="KW-0732">Signal</keyword>
<accession>A0A841KMT3</accession>
<evidence type="ECO:0000313" key="4">
    <source>
        <dbReference type="Proteomes" id="UP000560000"/>
    </source>
</evidence>
<gene>
    <name evidence="3" type="ORF">HNQ86_001306</name>
</gene>
<dbReference type="InterPro" id="IPR027849">
    <property type="entry name" value="DUF4434"/>
</dbReference>
<sequence length="320" mass="35735">MIRRGALGLLLILACALHAPAWSAPKVLFYQPQSADAAVPEADWPPLFRRVRALGFDTLAVQWVAYGDAFTEARERAWLEARLRQAQAAGLQLIVGLGADPAFFTRQQVAAAQLEPYLRTLARTDRALARSWLQRLPPEAVTAWYLPLEVDDLRWRDRAARAVLLKHLREEVRSLRQVRDVPVYLSTFFAGHMAPGAYAELLRELGRTGVRVWVQDGSGTGRLTSNERALYLRPLQQCDARLAHGVVYELFEQTGDDERFAARPLSGEAARTALTQRAPCAGDNVYFEMRYLPGMQAIREADRKAAGYAPTPHGDWADGS</sequence>
<dbReference type="Gene3D" id="3.20.20.80">
    <property type="entry name" value="Glycosidases"/>
    <property type="match status" value="1"/>
</dbReference>
<evidence type="ECO:0000259" key="2">
    <source>
        <dbReference type="Pfam" id="PF14488"/>
    </source>
</evidence>
<dbReference type="EMBL" id="JACHET010000001">
    <property type="protein sequence ID" value="MBB6183961.1"/>
    <property type="molecule type" value="Genomic_DNA"/>
</dbReference>